<feature type="transmembrane region" description="Helical" evidence="4">
    <location>
        <begin position="204"/>
        <end position="221"/>
    </location>
</feature>
<reference evidence="6" key="1">
    <citation type="journal article" date="2020" name="bioRxiv">
        <title>Hybrid origin of Populus tomentosa Carr. identified through genome sequencing and phylogenomic analysis.</title>
        <authorList>
            <person name="An X."/>
            <person name="Gao K."/>
            <person name="Chen Z."/>
            <person name="Li J."/>
            <person name="Yang X."/>
            <person name="Yang X."/>
            <person name="Zhou J."/>
            <person name="Guo T."/>
            <person name="Zhao T."/>
            <person name="Huang S."/>
            <person name="Miao D."/>
            <person name="Khan W.U."/>
            <person name="Rao P."/>
            <person name="Ye M."/>
            <person name="Lei B."/>
            <person name="Liao W."/>
            <person name="Wang J."/>
            <person name="Ji L."/>
            <person name="Li Y."/>
            <person name="Guo B."/>
            <person name="Mustafa N.S."/>
            <person name="Li S."/>
            <person name="Yun Q."/>
            <person name="Keller S.R."/>
            <person name="Mao J."/>
            <person name="Zhang R."/>
            <person name="Strauss S.H."/>
        </authorList>
    </citation>
    <scope>NUCLEOTIDE SEQUENCE</scope>
    <source>
        <strain evidence="6">GM15</strain>
        <tissue evidence="6">Leaf</tissue>
    </source>
</reference>
<gene>
    <name evidence="6" type="ORF">POTOM_035057</name>
</gene>
<keyword evidence="7" id="KW-1185">Reference proteome</keyword>
<evidence type="ECO:0000259" key="5">
    <source>
        <dbReference type="PROSITE" id="PS01031"/>
    </source>
</evidence>
<comment type="caution">
    <text evidence="6">The sequence shown here is derived from an EMBL/GenBank/DDBJ whole genome shotgun (WGS) entry which is preliminary data.</text>
</comment>
<dbReference type="EMBL" id="JAAWWB010000018">
    <property type="protein sequence ID" value="KAG6761820.1"/>
    <property type="molecule type" value="Genomic_DNA"/>
</dbReference>
<feature type="region of interest" description="Disordered" evidence="3">
    <location>
        <begin position="138"/>
        <end position="172"/>
    </location>
</feature>
<evidence type="ECO:0000256" key="1">
    <source>
        <dbReference type="PROSITE-ProRule" id="PRU00285"/>
    </source>
</evidence>
<keyword evidence="4" id="KW-1133">Transmembrane helix</keyword>
<dbReference type="GO" id="GO:0034605">
    <property type="term" value="P:cellular response to heat"/>
    <property type="evidence" value="ECO:0007669"/>
    <property type="project" value="TreeGrafter"/>
</dbReference>
<keyword evidence="4" id="KW-0472">Membrane</keyword>
<protein>
    <recommendedName>
        <fullName evidence="5">SHSP domain-containing protein</fullName>
    </recommendedName>
</protein>
<dbReference type="OrthoDB" id="1431247at2759"/>
<dbReference type="AlphaFoldDB" id="A0A8X7Z458"/>
<proteinExistence type="inferred from homology"/>
<feature type="compositionally biased region" description="Polar residues" evidence="3">
    <location>
        <begin position="437"/>
        <end position="448"/>
    </location>
</feature>
<dbReference type="Pfam" id="PF00011">
    <property type="entry name" value="HSP20"/>
    <property type="match status" value="2"/>
</dbReference>
<evidence type="ECO:0000313" key="6">
    <source>
        <dbReference type="EMBL" id="KAG6761820.1"/>
    </source>
</evidence>
<evidence type="ECO:0000256" key="3">
    <source>
        <dbReference type="SAM" id="MobiDB-lite"/>
    </source>
</evidence>
<organism evidence="6 7">
    <name type="scientific">Populus tomentosa</name>
    <name type="common">Chinese white poplar</name>
    <dbReference type="NCBI Taxonomy" id="118781"/>
    <lineage>
        <taxon>Eukaryota</taxon>
        <taxon>Viridiplantae</taxon>
        <taxon>Streptophyta</taxon>
        <taxon>Embryophyta</taxon>
        <taxon>Tracheophyta</taxon>
        <taxon>Spermatophyta</taxon>
        <taxon>Magnoliopsida</taxon>
        <taxon>eudicotyledons</taxon>
        <taxon>Gunneridae</taxon>
        <taxon>Pentapetalae</taxon>
        <taxon>rosids</taxon>
        <taxon>fabids</taxon>
        <taxon>Malpighiales</taxon>
        <taxon>Salicaceae</taxon>
        <taxon>Saliceae</taxon>
        <taxon>Populus</taxon>
    </lineage>
</organism>
<dbReference type="PROSITE" id="PS01031">
    <property type="entry name" value="SHSP"/>
    <property type="match status" value="2"/>
</dbReference>
<dbReference type="CDD" id="cd06464">
    <property type="entry name" value="ACD_sHsps-like"/>
    <property type="match status" value="2"/>
</dbReference>
<evidence type="ECO:0000256" key="2">
    <source>
        <dbReference type="RuleBase" id="RU003616"/>
    </source>
</evidence>
<dbReference type="PANTHER" id="PTHR43670:SF107">
    <property type="entry name" value="17.8 KDA CLASS I HEAT SHOCK PROTEIN-LIKE"/>
    <property type="match status" value="1"/>
</dbReference>
<dbReference type="Proteomes" id="UP000886885">
    <property type="component" value="Chromosome 9D"/>
</dbReference>
<name>A0A8X7Z458_POPTO</name>
<comment type="similarity">
    <text evidence="1 2">Belongs to the small heat shock protein (HSP20) family.</text>
</comment>
<dbReference type="InterPro" id="IPR002068">
    <property type="entry name" value="A-crystallin/Hsp20_dom"/>
</dbReference>
<accession>A0A8X7Z458</accession>
<feature type="compositionally biased region" description="Basic and acidic residues" evidence="3">
    <location>
        <begin position="453"/>
        <end position="480"/>
    </location>
</feature>
<dbReference type="PANTHER" id="PTHR43670">
    <property type="entry name" value="HEAT SHOCK PROTEIN 26"/>
    <property type="match status" value="1"/>
</dbReference>
<evidence type="ECO:0000313" key="7">
    <source>
        <dbReference type="Proteomes" id="UP000886885"/>
    </source>
</evidence>
<feature type="transmembrane region" description="Helical" evidence="4">
    <location>
        <begin position="530"/>
        <end position="549"/>
    </location>
</feature>
<feature type="domain" description="SHSP" evidence="5">
    <location>
        <begin position="41"/>
        <end position="149"/>
    </location>
</feature>
<feature type="region of interest" description="Disordered" evidence="3">
    <location>
        <begin position="381"/>
        <end position="480"/>
    </location>
</feature>
<keyword evidence="4" id="KW-0812">Transmembrane</keyword>
<evidence type="ECO:0000256" key="4">
    <source>
        <dbReference type="SAM" id="Phobius"/>
    </source>
</evidence>
<sequence length="557" mass="61840">MESKTWAISTDAVLPARGVYEESEPKMESKPRGTGAVAAGRVYEEFEPKMEWDRELGVDTLRVLLPGFKREQIKVQVSSSRVLRISGERQLSDNRWSCFLKEIPLSSNHNQKEISARYDEGILYVKHPKLIVQDDAELQENEQPPVESSTLDGKPPQEKAQQPTKMDKDKAAKGLVSGAQKLNMESYRKDFSGLVVDMTKPRKLLNLVLFILSVVVLSALAKWPCSLVPRKASQTEGAASAVSISLSSGIERILKINVKDANLDNHIRVFGTILKLLKDKMNTTEAMAGQLNDQAYEDYNPTLEWVRDAGFDTLLVYIPGFKKQQLKVQVTSTRTLRITGERSHGDNKWSSFHKELPIPLYYDVNQISANFKGGILQVKHPKKITSPANPVQETAEPQKPNNEKTQDQKSGQEQFDQEVPPRIETDEPTSGKINGVENATVTEANNIQVPPKTVEDQKSDLGLAEPEKNTSTGDEKHEDDGYSVQNAAKMQQEEETAVVSGISKANLALHKQGFGGLVAEMKKPRKSTHFVVATGLLILVLGIYVQNAIRSSGEAEN</sequence>
<feature type="domain" description="SHSP" evidence="5">
    <location>
        <begin position="294"/>
        <end position="397"/>
    </location>
</feature>